<proteinExistence type="predicted"/>
<comment type="caution">
    <text evidence="1">The sequence shown here is derived from an EMBL/GenBank/DDBJ whole genome shotgun (WGS) entry which is preliminary data.</text>
</comment>
<organism evidence="1 2">
    <name type="scientific">Persea americana</name>
    <name type="common">Avocado</name>
    <dbReference type="NCBI Taxonomy" id="3435"/>
    <lineage>
        <taxon>Eukaryota</taxon>
        <taxon>Viridiplantae</taxon>
        <taxon>Streptophyta</taxon>
        <taxon>Embryophyta</taxon>
        <taxon>Tracheophyta</taxon>
        <taxon>Spermatophyta</taxon>
        <taxon>Magnoliopsida</taxon>
        <taxon>Magnoliidae</taxon>
        <taxon>Laurales</taxon>
        <taxon>Lauraceae</taxon>
        <taxon>Persea</taxon>
    </lineage>
</organism>
<reference evidence="1 2" key="1">
    <citation type="journal article" date="2022" name="Hortic Res">
        <title>A haplotype resolved chromosomal level avocado genome allows analysis of novel avocado genes.</title>
        <authorList>
            <person name="Nath O."/>
            <person name="Fletcher S.J."/>
            <person name="Hayward A."/>
            <person name="Shaw L.M."/>
            <person name="Masouleh A.K."/>
            <person name="Furtado A."/>
            <person name="Henry R.J."/>
            <person name="Mitter N."/>
        </authorList>
    </citation>
    <scope>NUCLEOTIDE SEQUENCE [LARGE SCALE GENOMIC DNA]</scope>
    <source>
        <strain evidence="2">cv. Hass</strain>
    </source>
</reference>
<dbReference type="Proteomes" id="UP001234297">
    <property type="component" value="Chromosome 1"/>
</dbReference>
<protein>
    <submittedName>
        <fullName evidence="1">Uncharacterized protein</fullName>
    </submittedName>
</protein>
<evidence type="ECO:0000313" key="1">
    <source>
        <dbReference type="EMBL" id="KAJ8649403.1"/>
    </source>
</evidence>
<evidence type="ECO:0000313" key="2">
    <source>
        <dbReference type="Proteomes" id="UP001234297"/>
    </source>
</evidence>
<dbReference type="EMBL" id="CM056809">
    <property type="protein sequence ID" value="KAJ8649403.1"/>
    <property type="molecule type" value="Genomic_DNA"/>
</dbReference>
<name>A0ACC2MUU2_PERAE</name>
<sequence>MGSSSLSVSGRIKRGGRPKSSRCVLLLRHGTARQHRVPVTAAASFSGDAQQRRRLQRRAKNAWDRWPTSIPLPLWVSFCNWEDNAMLCSPSSSATQAVSATCEGEGSSGEPFFPFSVFLLQLVHRTTTEIRKQILVLFSSFGRIAASQTKT</sequence>
<gene>
    <name evidence="1" type="ORF">MRB53_002426</name>
</gene>
<keyword evidence="2" id="KW-1185">Reference proteome</keyword>
<accession>A0ACC2MUU2</accession>